<proteinExistence type="predicted"/>
<accession>A0A3N4ZMB9</accession>
<evidence type="ECO:0000259" key="2">
    <source>
        <dbReference type="Pfam" id="PF01261"/>
    </source>
</evidence>
<evidence type="ECO:0000256" key="1">
    <source>
        <dbReference type="ARBA" id="ARBA00023277"/>
    </source>
</evidence>
<comment type="caution">
    <text evidence="3">The sequence shown here is derived from an EMBL/GenBank/DDBJ whole genome shotgun (WGS) entry which is preliminary data.</text>
</comment>
<evidence type="ECO:0000313" key="3">
    <source>
        <dbReference type="EMBL" id="RPF26928.1"/>
    </source>
</evidence>
<dbReference type="SUPFAM" id="SSF51658">
    <property type="entry name" value="Xylose isomerase-like"/>
    <property type="match status" value="1"/>
</dbReference>
<dbReference type="GO" id="GO:0016853">
    <property type="term" value="F:isomerase activity"/>
    <property type="evidence" value="ECO:0007669"/>
    <property type="project" value="UniProtKB-KW"/>
</dbReference>
<sequence>MPKIGVQMMMLKDKVDQTGPYEVLRRLKDSGFTAVEVSQIAMTAENVAEMRRAKDELGTDFGALSAGLGAGPNDSLLTDFDKVVDDARTLGASRLRIGMMPFSAMASHEALLDFCHQAQEVSTRLADEGLTLYYHNHHVEFAKVGATTLLDVIRAEAPAMRLEIDVHWVQRGGKDPVRTLERYAGLVDLVHLKDYRIGAMDPSAFGALERGDYAAFMQAFAGVVEFGEVGEGNLEWTEIIDQALASGAQYLLIEQDQQYGRDPYDCLRTSRENLVALGYEHLF</sequence>
<dbReference type="Proteomes" id="UP000280726">
    <property type="component" value="Unassembled WGS sequence"/>
</dbReference>
<organism evidence="3 4">
    <name type="scientific">Georgenia muralis</name>
    <dbReference type="NCBI Taxonomy" id="154117"/>
    <lineage>
        <taxon>Bacteria</taxon>
        <taxon>Bacillati</taxon>
        <taxon>Actinomycetota</taxon>
        <taxon>Actinomycetes</taxon>
        <taxon>Micrococcales</taxon>
        <taxon>Bogoriellaceae</taxon>
        <taxon>Georgenia</taxon>
    </lineage>
</organism>
<name>A0A3N4ZMB9_9MICO</name>
<evidence type="ECO:0000313" key="4">
    <source>
        <dbReference type="Proteomes" id="UP000280726"/>
    </source>
</evidence>
<dbReference type="PANTHER" id="PTHR12110">
    <property type="entry name" value="HYDROXYPYRUVATE ISOMERASE"/>
    <property type="match status" value="1"/>
</dbReference>
<reference evidence="3 4" key="1">
    <citation type="submission" date="2018-11" db="EMBL/GenBank/DDBJ databases">
        <title>Sequencing the genomes of 1000 actinobacteria strains.</title>
        <authorList>
            <person name="Klenk H.-P."/>
        </authorList>
    </citation>
    <scope>NUCLEOTIDE SEQUENCE [LARGE SCALE GENOMIC DNA]</scope>
    <source>
        <strain evidence="3 4">DSM 14418</strain>
    </source>
</reference>
<dbReference type="PANTHER" id="PTHR12110:SF41">
    <property type="entry name" value="INOSOSE DEHYDRATASE"/>
    <property type="match status" value="1"/>
</dbReference>
<feature type="domain" description="Xylose isomerase-like TIM barrel" evidence="2">
    <location>
        <begin position="24"/>
        <end position="255"/>
    </location>
</feature>
<protein>
    <submittedName>
        <fullName evidence="3">Sugar phosphate isomerase/epimerase</fullName>
    </submittedName>
</protein>
<keyword evidence="1" id="KW-0119">Carbohydrate metabolism</keyword>
<dbReference type="Gene3D" id="3.20.20.150">
    <property type="entry name" value="Divalent-metal-dependent TIM barrel enzymes"/>
    <property type="match status" value="1"/>
</dbReference>
<dbReference type="RefSeq" id="WP_123916132.1">
    <property type="nucleotide sequence ID" value="NZ_RKRA01000001.1"/>
</dbReference>
<dbReference type="InterPro" id="IPR013022">
    <property type="entry name" value="Xyl_isomerase-like_TIM-brl"/>
</dbReference>
<dbReference type="InterPro" id="IPR050312">
    <property type="entry name" value="IolE/XylAMocC-like"/>
</dbReference>
<gene>
    <name evidence="3" type="ORF">EDD32_1388</name>
</gene>
<dbReference type="AlphaFoldDB" id="A0A3N4ZMB9"/>
<dbReference type="EMBL" id="RKRA01000001">
    <property type="protein sequence ID" value="RPF26928.1"/>
    <property type="molecule type" value="Genomic_DNA"/>
</dbReference>
<keyword evidence="4" id="KW-1185">Reference proteome</keyword>
<keyword evidence="3" id="KW-0413">Isomerase</keyword>
<dbReference type="OrthoDB" id="9798407at2"/>
<dbReference type="InterPro" id="IPR036237">
    <property type="entry name" value="Xyl_isomerase-like_sf"/>
</dbReference>
<dbReference type="Pfam" id="PF01261">
    <property type="entry name" value="AP_endonuc_2"/>
    <property type="match status" value="1"/>
</dbReference>